<evidence type="ECO:0000256" key="8">
    <source>
        <dbReference type="ARBA" id="ARBA00022692"/>
    </source>
</evidence>
<dbReference type="GO" id="GO:0055070">
    <property type="term" value="P:copper ion homeostasis"/>
    <property type="evidence" value="ECO:0007669"/>
    <property type="project" value="TreeGrafter"/>
</dbReference>
<dbReference type="SUPFAM" id="SSF55008">
    <property type="entry name" value="HMA, heavy metal-associated domain"/>
    <property type="match status" value="2"/>
</dbReference>
<evidence type="ECO:0000256" key="21">
    <source>
        <dbReference type="ARBA" id="ARBA00033239"/>
    </source>
</evidence>
<dbReference type="PRINTS" id="PR00119">
    <property type="entry name" value="CATATPASE"/>
</dbReference>
<dbReference type="SUPFAM" id="SSF56784">
    <property type="entry name" value="HAD-like"/>
    <property type="match status" value="1"/>
</dbReference>
<evidence type="ECO:0000256" key="18">
    <source>
        <dbReference type="ARBA" id="ARBA00023065"/>
    </source>
</evidence>
<dbReference type="CDD" id="cd02094">
    <property type="entry name" value="P-type_ATPase_Cu-like"/>
    <property type="match status" value="1"/>
</dbReference>
<keyword evidence="13 23" id="KW-0067">ATP-binding</keyword>
<evidence type="ECO:0000313" key="26">
    <source>
        <dbReference type="Proteomes" id="UP000181936"/>
    </source>
</evidence>
<dbReference type="InterPro" id="IPR023299">
    <property type="entry name" value="ATPase_P-typ_cyto_dom_N"/>
</dbReference>
<keyword evidence="15" id="KW-1278">Translocase</keyword>
<dbReference type="AlphaFoldDB" id="A0A1L3MRZ9"/>
<dbReference type="InterPro" id="IPR001757">
    <property type="entry name" value="P_typ_ATPase"/>
</dbReference>
<evidence type="ECO:0000256" key="2">
    <source>
        <dbReference type="ARBA" id="ARBA00006024"/>
    </source>
</evidence>
<keyword evidence="5" id="KW-0813">Transport</keyword>
<gene>
    <name evidence="25" type="ORF">A9C19_09895</name>
</gene>
<evidence type="ECO:0000313" key="25">
    <source>
        <dbReference type="EMBL" id="APH05034.1"/>
    </source>
</evidence>
<keyword evidence="18" id="KW-0406">Ion transport</keyword>
<dbReference type="InterPro" id="IPR017969">
    <property type="entry name" value="Heavy-metal-associated_CS"/>
</dbReference>
<dbReference type="PROSITE" id="PS00154">
    <property type="entry name" value="ATPASE_E1_E2"/>
    <property type="match status" value="1"/>
</dbReference>
<dbReference type="CDD" id="cd00371">
    <property type="entry name" value="HMA"/>
    <property type="match status" value="2"/>
</dbReference>
<organism evidence="25 26">
    <name type="scientific">Bacillus weihaiensis</name>
    <dbReference type="NCBI Taxonomy" id="1547283"/>
    <lineage>
        <taxon>Bacteria</taxon>
        <taxon>Bacillati</taxon>
        <taxon>Bacillota</taxon>
        <taxon>Bacilli</taxon>
        <taxon>Bacillales</taxon>
        <taxon>Bacillaceae</taxon>
        <taxon>Bacillus</taxon>
    </lineage>
</organism>
<evidence type="ECO:0000256" key="3">
    <source>
        <dbReference type="ARBA" id="ARBA00012517"/>
    </source>
</evidence>
<keyword evidence="10" id="KW-0677">Repeat</keyword>
<feature type="transmembrane region" description="Helical" evidence="23">
    <location>
        <begin position="449"/>
        <end position="469"/>
    </location>
</feature>
<dbReference type="SUPFAM" id="SSF81653">
    <property type="entry name" value="Calcium ATPase, transduction domain A"/>
    <property type="match status" value="1"/>
</dbReference>
<dbReference type="PROSITE" id="PS01047">
    <property type="entry name" value="HMA_1"/>
    <property type="match status" value="2"/>
</dbReference>
<dbReference type="InterPro" id="IPR006121">
    <property type="entry name" value="HMA_dom"/>
</dbReference>
<dbReference type="GO" id="GO:0005886">
    <property type="term" value="C:plasma membrane"/>
    <property type="evidence" value="ECO:0007669"/>
    <property type="project" value="UniProtKB-SubCell"/>
</dbReference>
<keyword evidence="7" id="KW-0597">Phosphoprotein</keyword>
<dbReference type="SFLD" id="SFLDS00003">
    <property type="entry name" value="Haloacid_Dehalogenase"/>
    <property type="match status" value="1"/>
</dbReference>
<dbReference type="InterPro" id="IPR008250">
    <property type="entry name" value="ATPase_P-typ_transduc_dom_A_sf"/>
</dbReference>
<keyword evidence="17" id="KW-0186">Copper</keyword>
<dbReference type="GO" id="GO:0140581">
    <property type="term" value="F:P-type monovalent copper transporter activity"/>
    <property type="evidence" value="ECO:0007669"/>
    <property type="project" value="UniProtKB-EC"/>
</dbReference>
<dbReference type="FunFam" id="2.70.150.10:FF:000020">
    <property type="entry name" value="Copper-exporting P-type ATPase A"/>
    <property type="match status" value="1"/>
</dbReference>
<evidence type="ECO:0000256" key="16">
    <source>
        <dbReference type="ARBA" id="ARBA00022989"/>
    </source>
</evidence>
<keyword evidence="16 23" id="KW-1133">Transmembrane helix</keyword>
<dbReference type="InterPro" id="IPR023214">
    <property type="entry name" value="HAD_sf"/>
</dbReference>
<dbReference type="PANTHER" id="PTHR43520:SF8">
    <property type="entry name" value="P-TYPE CU(+) TRANSPORTER"/>
    <property type="match status" value="1"/>
</dbReference>
<reference evidence="25 26" key="1">
    <citation type="journal article" date="2016" name="Sci. Rep.">
        <title>Complete genome sequence and transcriptomic analysis of a novel marine strain Bacillus weihaiensis reveals the mechanism of brown algae degradation.</title>
        <authorList>
            <person name="Zhu Y."/>
            <person name="Chen P."/>
            <person name="Bao Y."/>
            <person name="Men Y."/>
            <person name="Zeng Y."/>
            <person name="Yang J."/>
            <person name="Sun J."/>
            <person name="Sun Y."/>
        </authorList>
    </citation>
    <scope>NUCLEOTIDE SEQUENCE [LARGE SCALE GENOMIC DNA]</scope>
    <source>
        <strain evidence="25 26">Alg07</strain>
    </source>
</reference>
<dbReference type="Gene3D" id="3.40.50.1000">
    <property type="entry name" value="HAD superfamily/HAD-like"/>
    <property type="match status" value="1"/>
</dbReference>
<evidence type="ECO:0000256" key="15">
    <source>
        <dbReference type="ARBA" id="ARBA00022967"/>
    </source>
</evidence>
<dbReference type="Gene3D" id="3.30.70.100">
    <property type="match status" value="2"/>
</dbReference>
<keyword evidence="14" id="KW-0460">Magnesium</keyword>
<evidence type="ECO:0000256" key="17">
    <source>
        <dbReference type="ARBA" id="ARBA00023008"/>
    </source>
</evidence>
<evidence type="ECO:0000256" key="11">
    <source>
        <dbReference type="ARBA" id="ARBA00022741"/>
    </source>
</evidence>
<evidence type="ECO:0000256" key="7">
    <source>
        <dbReference type="ARBA" id="ARBA00022553"/>
    </source>
</evidence>
<dbReference type="Pfam" id="PF00702">
    <property type="entry name" value="Hydrolase"/>
    <property type="match status" value="1"/>
</dbReference>
<keyword evidence="19 23" id="KW-0472">Membrane</keyword>
<dbReference type="InterPro" id="IPR059000">
    <property type="entry name" value="ATPase_P-type_domA"/>
</dbReference>
<dbReference type="RefSeq" id="WP_072579827.1">
    <property type="nucleotide sequence ID" value="NZ_CP016020.1"/>
</dbReference>
<feature type="transmembrane region" description="Helical" evidence="23">
    <location>
        <begin position="232"/>
        <end position="250"/>
    </location>
</feature>
<evidence type="ECO:0000256" key="20">
    <source>
        <dbReference type="ARBA" id="ARBA00029719"/>
    </source>
</evidence>
<dbReference type="GO" id="GO:0005524">
    <property type="term" value="F:ATP binding"/>
    <property type="evidence" value="ECO:0007669"/>
    <property type="project" value="UniProtKB-UniRule"/>
</dbReference>
<keyword evidence="26" id="KW-1185">Reference proteome</keyword>
<feature type="domain" description="HMA" evidence="24">
    <location>
        <begin position="74"/>
        <end position="140"/>
    </location>
</feature>
<evidence type="ECO:0000256" key="14">
    <source>
        <dbReference type="ARBA" id="ARBA00022842"/>
    </source>
</evidence>
<keyword evidence="9 23" id="KW-0479">Metal-binding</keyword>
<dbReference type="PROSITE" id="PS50846">
    <property type="entry name" value="HMA_2"/>
    <property type="match status" value="2"/>
</dbReference>
<dbReference type="NCBIfam" id="TIGR01494">
    <property type="entry name" value="ATPase_P-type"/>
    <property type="match status" value="1"/>
</dbReference>
<dbReference type="STRING" id="1547283.A9C19_09895"/>
<evidence type="ECO:0000256" key="1">
    <source>
        <dbReference type="ARBA" id="ARBA00004651"/>
    </source>
</evidence>
<dbReference type="InterPro" id="IPR027256">
    <property type="entry name" value="P-typ_ATPase_IB"/>
</dbReference>
<evidence type="ECO:0000256" key="12">
    <source>
        <dbReference type="ARBA" id="ARBA00022796"/>
    </source>
</evidence>
<dbReference type="PRINTS" id="PR00943">
    <property type="entry name" value="CUATPASE"/>
</dbReference>
<evidence type="ECO:0000256" key="23">
    <source>
        <dbReference type="RuleBase" id="RU362081"/>
    </source>
</evidence>
<feature type="transmembrane region" description="Helical" evidence="23">
    <location>
        <begin position="757"/>
        <end position="774"/>
    </location>
</feature>
<evidence type="ECO:0000256" key="6">
    <source>
        <dbReference type="ARBA" id="ARBA00022475"/>
    </source>
</evidence>
<keyword evidence="12" id="KW-0187">Copper transport</keyword>
<feature type="transmembrane region" description="Helical" evidence="23">
    <location>
        <begin position="164"/>
        <end position="189"/>
    </location>
</feature>
<dbReference type="Gene3D" id="2.70.150.10">
    <property type="entry name" value="Calcium-transporting ATPase, cytoplasmic transduction domain A"/>
    <property type="match status" value="1"/>
</dbReference>
<dbReference type="NCBIfam" id="TIGR00003">
    <property type="entry name" value="copper ion binding protein"/>
    <property type="match status" value="2"/>
</dbReference>
<dbReference type="InterPro" id="IPR044492">
    <property type="entry name" value="P_typ_ATPase_HD_dom"/>
</dbReference>
<dbReference type="GO" id="GO:0043682">
    <property type="term" value="F:P-type divalent copper transporter activity"/>
    <property type="evidence" value="ECO:0007669"/>
    <property type="project" value="TreeGrafter"/>
</dbReference>
<accession>A0A1L3MRZ9</accession>
<evidence type="ECO:0000259" key="24">
    <source>
        <dbReference type="PROSITE" id="PS50846"/>
    </source>
</evidence>
<dbReference type="SUPFAM" id="SSF81665">
    <property type="entry name" value="Calcium ATPase, transmembrane domain M"/>
    <property type="match status" value="1"/>
</dbReference>
<evidence type="ECO:0000256" key="9">
    <source>
        <dbReference type="ARBA" id="ARBA00022723"/>
    </source>
</evidence>
<dbReference type="EC" id="7.2.2.8" evidence="3"/>
<sequence length="804" mass="86660">MNQVLKETILPIKGMTCASCANQIEKGLKNVNGVQEVNVNFALEITTVTYDPSIANVQQVEGKIKELGYEVLSEKAELTIFGMTCAACSTRVEKGLNKLEGVTKASVNLTLETATVEYIPSQIGLKEMLQRVEKLGYKATLKQEKVGELESIKSKDLEKQKAKFILSLILTFPLLWAMVSHFSFTSFIYLPEMFMNPWVQLALATPVQFIVGRQFYIGAYKALRNKSANMDVLVALGTSAAYFYSLYLTIFSMDSKEQMVELYYETSAVLITLIILGKLFESRAKGRSSEAIKKLMGLQAKTATVIRNGDEQEILLEDVMVGDLLVVKPGEKIPVDGKILEGRTALDESMLTGESVPVDKTVGDNVIGATLNKNGFIKIQAIKVGRDTALSQIIKVVEEAQGSKAPIQRLADQISGIFVPIVVGIACLTFIIWILLVTPGDFAEALEKLIAVLVIACPCALGLATPTSIMAGSGRAAEIGVLFRGGEHLEGTHKVTTILLDKTGTVTNGTPVLTNIITLSHVDEKQFLKIVGSAEKQSEHPLAQSIVTGIKERGIKIGEAEEFEAIPGYGIVAKVHGQEIVAGTRNLMHQRKISIDQALPTMEQLEDEGKTAMLISINGENVGLIAVADTIKETSKSAIQRLKDMGLEVIMITGDNERTAKTIALEAGIDTVISEILPAGKADEIKKLQQSGKVVAMVGDGINDAPALAMADIGMAIGTGTDVAIEAADITLIRGDLNSIADAIIMSKKTMTNIKQNLFWAFAYNSLGIPIAALGFLAPWLAGAAMAFSSVSVVLNALRLQRIK</sequence>
<dbReference type="InterPro" id="IPR036163">
    <property type="entry name" value="HMA_dom_sf"/>
</dbReference>
<dbReference type="FunFam" id="3.30.70.100:FF:000005">
    <property type="entry name" value="Copper-exporting P-type ATPase A"/>
    <property type="match status" value="2"/>
</dbReference>
<evidence type="ECO:0000256" key="10">
    <source>
        <dbReference type="ARBA" id="ARBA00022737"/>
    </source>
</evidence>
<dbReference type="NCBIfam" id="TIGR01511">
    <property type="entry name" value="ATPase-IB1_Cu"/>
    <property type="match status" value="1"/>
</dbReference>
<dbReference type="InterPro" id="IPR036412">
    <property type="entry name" value="HAD-like_sf"/>
</dbReference>
<dbReference type="EMBL" id="CP016020">
    <property type="protein sequence ID" value="APH05034.1"/>
    <property type="molecule type" value="Genomic_DNA"/>
</dbReference>
<evidence type="ECO:0000256" key="22">
    <source>
        <dbReference type="ARBA" id="ARBA00049289"/>
    </source>
</evidence>
<dbReference type="GO" id="GO:0016887">
    <property type="term" value="F:ATP hydrolysis activity"/>
    <property type="evidence" value="ECO:0007669"/>
    <property type="project" value="InterPro"/>
</dbReference>
<dbReference type="Proteomes" id="UP000181936">
    <property type="component" value="Chromosome"/>
</dbReference>
<feature type="transmembrane region" description="Helical" evidence="23">
    <location>
        <begin position="201"/>
        <end position="220"/>
    </location>
</feature>
<dbReference type="FunFam" id="3.40.50.1000:FF:000144">
    <property type="entry name" value="copper-transporting ATPase 1 isoform X2"/>
    <property type="match status" value="1"/>
</dbReference>
<dbReference type="PRINTS" id="PR00942">
    <property type="entry name" value="CUATPASEI"/>
</dbReference>
<comment type="catalytic activity">
    <reaction evidence="22">
        <text>Cu(+)(in) + ATP + H2O = Cu(+)(out) + ADP + phosphate + H(+)</text>
        <dbReference type="Rhea" id="RHEA:25792"/>
        <dbReference type="ChEBI" id="CHEBI:15377"/>
        <dbReference type="ChEBI" id="CHEBI:15378"/>
        <dbReference type="ChEBI" id="CHEBI:30616"/>
        <dbReference type="ChEBI" id="CHEBI:43474"/>
        <dbReference type="ChEBI" id="CHEBI:49552"/>
        <dbReference type="ChEBI" id="CHEBI:456216"/>
        <dbReference type="EC" id="7.2.2.8"/>
    </reaction>
</comment>
<evidence type="ECO:0000256" key="5">
    <source>
        <dbReference type="ARBA" id="ARBA00022448"/>
    </source>
</evidence>
<dbReference type="Pfam" id="PF00122">
    <property type="entry name" value="E1-E2_ATPase"/>
    <property type="match status" value="1"/>
</dbReference>
<dbReference type="KEGG" id="bwh:A9C19_09895"/>
<keyword evidence="11 23" id="KW-0547">Nucleotide-binding</keyword>
<dbReference type="OrthoDB" id="9813266at2"/>
<dbReference type="InterPro" id="IPR023298">
    <property type="entry name" value="ATPase_P-typ_TM_dom_sf"/>
</dbReference>
<dbReference type="SFLD" id="SFLDG00002">
    <property type="entry name" value="C1.7:_P-type_atpase_like"/>
    <property type="match status" value="1"/>
</dbReference>
<evidence type="ECO:0000256" key="19">
    <source>
        <dbReference type="ARBA" id="ARBA00023136"/>
    </source>
</evidence>
<comment type="similarity">
    <text evidence="2 23">Belongs to the cation transport ATPase (P-type) (TC 3.A.3) family. Type IB subfamily.</text>
</comment>
<name>A0A1L3MRZ9_9BACI</name>
<feature type="transmembrane region" description="Helical" evidence="23">
    <location>
        <begin position="417"/>
        <end position="437"/>
    </location>
</feature>
<protein>
    <recommendedName>
        <fullName evidence="4">Copper-exporting P-type ATPase</fullName>
        <ecNumber evidence="3">7.2.2.8</ecNumber>
    </recommendedName>
    <alternativeName>
        <fullName evidence="20">Copper-exporting P-type ATPase A</fullName>
    </alternativeName>
    <alternativeName>
        <fullName evidence="21">Cu(+)-exporting ATPase</fullName>
    </alternativeName>
</protein>
<dbReference type="InterPro" id="IPR018303">
    <property type="entry name" value="ATPase_P-typ_P_site"/>
</dbReference>
<feature type="transmembrane region" description="Helical" evidence="23">
    <location>
        <begin position="262"/>
        <end position="280"/>
    </location>
</feature>
<dbReference type="SFLD" id="SFLDF00027">
    <property type="entry name" value="p-type_atpase"/>
    <property type="match status" value="1"/>
</dbReference>
<comment type="subcellular location">
    <subcellularLocation>
        <location evidence="1">Cell membrane</location>
        <topology evidence="1">Multi-pass membrane protein</topology>
    </subcellularLocation>
</comment>
<dbReference type="Gene3D" id="3.40.1110.10">
    <property type="entry name" value="Calcium-transporting ATPase, cytoplasmic domain N"/>
    <property type="match status" value="2"/>
</dbReference>
<dbReference type="GO" id="GO:0005507">
    <property type="term" value="F:copper ion binding"/>
    <property type="evidence" value="ECO:0007669"/>
    <property type="project" value="InterPro"/>
</dbReference>
<evidence type="ECO:0000256" key="13">
    <source>
        <dbReference type="ARBA" id="ARBA00022840"/>
    </source>
</evidence>
<proteinExistence type="inferred from homology"/>
<keyword evidence="8 23" id="KW-0812">Transmembrane</keyword>
<dbReference type="InterPro" id="IPR006122">
    <property type="entry name" value="HMA_Cu_ion-bd"/>
</dbReference>
<keyword evidence="6 23" id="KW-1003">Cell membrane</keyword>
<dbReference type="NCBIfam" id="TIGR01525">
    <property type="entry name" value="ATPase-IB_hvy"/>
    <property type="match status" value="1"/>
</dbReference>
<evidence type="ECO:0000256" key="4">
    <source>
        <dbReference type="ARBA" id="ARBA00015102"/>
    </source>
</evidence>
<dbReference type="PANTHER" id="PTHR43520">
    <property type="entry name" value="ATP7, ISOFORM B"/>
    <property type="match status" value="1"/>
</dbReference>
<dbReference type="Pfam" id="PF00403">
    <property type="entry name" value="HMA"/>
    <property type="match status" value="2"/>
</dbReference>
<feature type="domain" description="HMA" evidence="24">
    <location>
        <begin position="6"/>
        <end position="72"/>
    </location>
</feature>